<dbReference type="Pfam" id="PF01663">
    <property type="entry name" value="Phosphodiest"/>
    <property type="match status" value="1"/>
</dbReference>
<dbReference type="Proteomes" id="UP000680038">
    <property type="component" value="Unassembled WGS sequence"/>
</dbReference>
<dbReference type="SUPFAM" id="SSF53649">
    <property type="entry name" value="Alkaline phosphatase-like"/>
    <property type="match status" value="1"/>
</dbReference>
<dbReference type="AlphaFoldDB" id="A0A916JI20"/>
<dbReference type="EMBL" id="CAJRAF010000002">
    <property type="protein sequence ID" value="CAG5012717.1"/>
    <property type="molecule type" value="Genomic_DNA"/>
</dbReference>
<name>A0A916JI20_9BACT</name>
<organism evidence="1 2">
    <name type="scientific">Dyadobacter helix</name>
    <dbReference type="NCBI Taxonomy" id="2822344"/>
    <lineage>
        <taxon>Bacteria</taxon>
        <taxon>Pseudomonadati</taxon>
        <taxon>Bacteroidota</taxon>
        <taxon>Cytophagia</taxon>
        <taxon>Cytophagales</taxon>
        <taxon>Spirosomataceae</taxon>
        <taxon>Dyadobacter</taxon>
    </lineage>
</organism>
<comment type="caution">
    <text evidence="1">The sequence shown here is derived from an EMBL/GenBank/DDBJ whole genome shotgun (WGS) entry which is preliminary data.</text>
</comment>
<sequence>MINLRYLYFSLWLLAVAVHPGFGQAKNKTLIVFFDGLRPDYITAEQMPNLFGFSKKASRGNHHHSVFPTVTRVNSASYATGSYPGTHGLLGNSVYFPQIVSNKAIGTGIGDLTKISNSTSGKLLTAVSLGEVLQTAGERMFVYSSGTTGQAFLQNHKVGKGAIINPDLVLPETLKAEIIREAGPIPADDETHGHLRHRWITDALLKYTLDDNGPLVSAIWYSDPDGAAHEHGMGSDEAVKSIRYVDGQFGRILESLKNKGLEDKFNIIISTDHGFVTHVGKQSVTDFLIKKGFKKDKESDDVVIAEGALYVKNHDREVIQKIVSALQAEEWIGAVFTKSAKPGNDKGWVPGTISFDAIHYHHPERSGDILVAMNWDDRRNEKGFAGTDYSGGVAGHGGSSPYEINIAMFVAGPDFKEGLSNELPTSNVDITPTILSVYHLPKPASMDGRAITEFLRTDKSGTKKEGKKRWIKTSVNYDWGKYELQLEQTILGNYKYVNATRVTRTLKK</sequence>
<dbReference type="GO" id="GO:0016787">
    <property type="term" value="F:hydrolase activity"/>
    <property type="evidence" value="ECO:0007669"/>
    <property type="project" value="UniProtKB-ARBA"/>
</dbReference>
<dbReference type="InterPro" id="IPR017850">
    <property type="entry name" value="Alkaline_phosphatase_core_sf"/>
</dbReference>
<gene>
    <name evidence="1" type="ORF">DYBT9275_05233</name>
</gene>
<accession>A0A916JI20</accession>
<evidence type="ECO:0008006" key="3">
    <source>
        <dbReference type="Google" id="ProtNLM"/>
    </source>
</evidence>
<evidence type="ECO:0000313" key="1">
    <source>
        <dbReference type="EMBL" id="CAG5012717.1"/>
    </source>
</evidence>
<protein>
    <recommendedName>
        <fullName evidence="3">Alkaline phosphatase family protein</fullName>
    </recommendedName>
</protein>
<dbReference type="InterPro" id="IPR002591">
    <property type="entry name" value="Phosphodiest/P_Trfase"/>
</dbReference>
<evidence type="ECO:0000313" key="2">
    <source>
        <dbReference type="Proteomes" id="UP000680038"/>
    </source>
</evidence>
<dbReference type="Gene3D" id="3.40.720.10">
    <property type="entry name" value="Alkaline Phosphatase, subunit A"/>
    <property type="match status" value="1"/>
</dbReference>
<proteinExistence type="predicted"/>
<dbReference type="RefSeq" id="WP_215241457.1">
    <property type="nucleotide sequence ID" value="NZ_CAJRAF010000002.1"/>
</dbReference>
<keyword evidence="2" id="KW-1185">Reference proteome</keyword>
<reference evidence="1" key="1">
    <citation type="submission" date="2021-04" db="EMBL/GenBank/DDBJ databases">
        <authorList>
            <person name="Rodrigo-Torres L."/>
            <person name="Arahal R. D."/>
            <person name="Lucena T."/>
        </authorList>
    </citation>
    <scope>NUCLEOTIDE SEQUENCE</scope>
    <source>
        <strain evidence="1">CECT 9275</strain>
    </source>
</reference>
<dbReference type="PANTHER" id="PTHR10151">
    <property type="entry name" value="ECTONUCLEOTIDE PYROPHOSPHATASE/PHOSPHODIESTERASE"/>
    <property type="match status" value="1"/>
</dbReference>
<dbReference type="PANTHER" id="PTHR10151:SF120">
    <property type="entry name" value="BIS(5'-ADENOSYL)-TRIPHOSPHATASE"/>
    <property type="match status" value="1"/>
</dbReference>